<dbReference type="KEGG" id="cle:Clole_3458"/>
<proteinExistence type="predicted"/>
<dbReference type="Proteomes" id="UP000008467">
    <property type="component" value="Chromosome"/>
</dbReference>
<dbReference type="GO" id="GO:0000287">
    <property type="term" value="F:magnesium ion binding"/>
    <property type="evidence" value="ECO:0007669"/>
    <property type="project" value="TreeGrafter"/>
</dbReference>
<evidence type="ECO:0000313" key="1">
    <source>
        <dbReference type="EMBL" id="ADZ85145.1"/>
    </source>
</evidence>
<dbReference type="STRING" id="642492.Clole_3458"/>
<dbReference type="InterPro" id="IPR036412">
    <property type="entry name" value="HAD-like_sf"/>
</dbReference>
<organism evidence="1 2">
    <name type="scientific">Cellulosilyticum lentocellum (strain ATCC 49066 / DSM 5427 / NCIMB 11756 / RHM5)</name>
    <name type="common">Clostridium lentocellum</name>
    <dbReference type="NCBI Taxonomy" id="642492"/>
    <lineage>
        <taxon>Bacteria</taxon>
        <taxon>Bacillati</taxon>
        <taxon>Bacillota</taxon>
        <taxon>Clostridia</taxon>
        <taxon>Lachnospirales</taxon>
        <taxon>Cellulosilyticaceae</taxon>
        <taxon>Cellulosilyticum</taxon>
    </lineage>
</organism>
<dbReference type="PANTHER" id="PTHR10000:SF8">
    <property type="entry name" value="HAD SUPERFAMILY HYDROLASE-LIKE, TYPE 3"/>
    <property type="match status" value="1"/>
</dbReference>
<accession>F2JRW5</accession>
<reference evidence="1 2" key="1">
    <citation type="journal article" date="2011" name="J. Bacteriol.">
        <title>Complete genome sequence of the cellulose-degrading bacterium Cellulosilyticum lentocellum.</title>
        <authorList>
            <consortium name="US DOE Joint Genome Institute"/>
            <person name="Miller D.A."/>
            <person name="Suen G."/>
            <person name="Bruce D."/>
            <person name="Copeland A."/>
            <person name="Cheng J.F."/>
            <person name="Detter C."/>
            <person name="Goodwin L.A."/>
            <person name="Han C.S."/>
            <person name="Hauser L.J."/>
            <person name="Land M.L."/>
            <person name="Lapidus A."/>
            <person name="Lucas S."/>
            <person name="Meincke L."/>
            <person name="Pitluck S."/>
            <person name="Tapia R."/>
            <person name="Teshima H."/>
            <person name="Woyke T."/>
            <person name="Fox B.G."/>
            <person name="Angert E.R."/>
            <person name="Currie C.R."/>
        </authorList>
    </citation>
    <scope>NUCLEOTIDE SEQUENCE [LARGE SCALE GENOMIC DNA]</scope>
    <source>
        <strain evidence="2">ATCC 49066 / DSM 5427 / NCIMB 11756 / RHM5</strain>
    </source>
</reference>
<dbReference type="Gene3D" id="3.40.50.1000">
    <property type="entry name" value="HAD superfamily/HAD-like"/>
    <property type="match status" value="1"/>
</dbReference>
<name>F2JRW5_CELLD</name>
<dbReference type="GO" id="GO:0005829">
    <property type="term" value="C:cytosol"/>
    <property type="evidence" value="ECO:0007669"/>
    <property type="project" value="TreeGrafter"/>
</dbReference>
<dbReference type="RefSeq" id="WP_013658421.1">
    <property type="nucleotide sequence ID" value="NC_015275.1"/>
</dbReference>
<dbReference type="eggNOG" id="COG0561">
    <property type="taxonomic scope" value="Bacteria"/>
</dbReference>
<dbReference type="PANTHER" id="PTHR10000">
    <property type="entry name" value="PHOSPHOSERINE PHOSPHATASE"/>
    <property type="match status" value="1"/>
</dbReference>
<dbReference type="Pfam" id="PF08282">
    <property type="entry name" value="Hydrolase_3"/>
    <property type="match status" value="1"/>
</dbReference>
<keyword evidence="1" id="KW-0378">Hydrolase</keyword>
<protein>
    <submittedName>
        <fullName evidence="1">Cof-like hydrolase</fullName>
    </submittedName>
</protein>
<sequence length="272" mass="31491">MKTLYVTDLDGTLLNTKDRISEYSKKVINELIKEGMHFTYATARSLISAAVVAEGLSPQIPVIVYNGAFILDATTREVMASSGFNVEEKLFIKKLLHHYQVSPLVYAFIEGIERVSWIPKHENEGIRYYLNNRRGDKRFREVGQVEALYEGEVFYFTCIGEREELLPIYEALKDHPHYNCLFHQELYREEYWCEILPKKATKANAIKQLKELFQYDRVIAFGDAMNDIPMFEIADECYAVANAVPELRELATDVIESNEEDGVAKWLMHHFS</sequence>
<dbReference type="NCBIfam" id="TIGR01484">
    <property type="entry name" value="HAD-SF-IIB"/>
    <property type="match status" value="1"/>
</dbReference>
<dbReference type="InterPro" id="IPR023214">
    <property type="entry name" value="HAD_sf"/>
</dbReference>
<dbReference type="EMBL" id="CP002582">
    <property type="protein sequence ID" value="ADZ85145.1"/>
    <property type="molecule type" value="Genomic_DNA"/>
</dbReference>
<dbReference type="GO" id="GO:0016791">
    <property type="term" value="F:phosphatase activity"/>
    <property type="evidence" value="ECO:0007669"/>
    <property type="project" value="TreeGrafter"/>
</dbReference>
<gene>
    <name evidence="1" type="ordered locus">Clole_3458</name>
</gene>
<keyword evidence="2" id="KW-1185">Reference proteome</keyword>
<dbReference type="InterPro" id="IPR006379">
    <property type="entry name" value="HAD-SF_hydro_IIB"/>
</dbReference>
<dbReference type="HOGENOM" id="CLU_044146_1_4_9"/>
<dbReference type="AlphaFoldDB" id="F2JRW5"/>
<dbReference type="SUPFAM" id="SSF56784">
    <property type="entry name" value="HAD-like"/>
    <property type="match status" value="1"/>
</dbReference>
<dbReference type="Gene3D" id="3.30.1240.10">
    <property type="match status" value="1"/>
</dbReference>
<evidence type="ECO:0000313" key="2">
    <source>
        <dbReference type="Proteomes" id="UP000008467"/>
    </source>
</evidence>
<dbReference type="InterPro" id="IPR000150">
    <property type="entry name" value="Cof"/>
</dbReference>
<dbReference type="NCBIfam" id="TIGR00099">
    <property type="entry name" value="Cof-subfamily"/>
    <property type="match status" value="1"/>
</dbReference>